<proteinExistence type="predicted"/>
<sequence length="116" mass="13486">MKIEELENQLFDMPTIEMLQEDLEVESKRANDLTDERNGLHTLLQSKIEKIKDLEQKVKDVEDRANIVEAALEEKDVKLNSYINLATKVFYEFWATNSNADFSYIMENTRNTLLGG</sequence>
<evidence type="ECO:0000256" key="1">
    <source>
        <dbReference type="SAM" id="Coils"/>
    </source>
</evidence>
<keyword evidence="1" id="KW-0175">Coiled coil</keyword>
<dbReference type="EnsemblPlants" id="evm.model.10.759">
    <property type="protein sequence ID" value="cds.evm.model.10.759"/>
    <property type="gene ID" value="evm.TU.10.759"/>
</dbReference>
<organism evidence="2 3">
    <name type="scientific">Cannabis sativa</name>
    <name type="common">Hemp</name>
    <name type="synonym">Marijuana</name>
    <dbReference type="NCBI Taxonomy" id="3483"/>
    <lineage>
        <taxon>Eukaryota</taxon>
        <taxon>Viridiplantae</taxon>
        <taxon>Streptophyta</taxon>
        <taxon>Embryophyta</taxon>
        <taxon>Tracheophyta</taxon>
        <taxon>Spermatophyta</taxon>
        <taxon>Magnoliopsida</taxon>
        <taxon>eudicotyledons</taxon>
        <taxon>Gunneridae</taxon>
        <taxon>Pentapetalae</taxon>
        <taxon>rosids</taxon>
        <taxon>fabids</taxon>
        <taxon>Rosales</taxon>
        <taxon>Cannabaceae</taxon>
        <taxon>Cannabis</taxon>
    </lineage>
</organism>
<feature type="coiled-coil region" evidence="1">
    <location>
        <begin position="16"/>
        <end position="71"/>
    </location>
</feature>
<name>A0A803QQ89_CANSA</name>
<evidence type="ECO:0000313" key="3">
    <source>
        <dbReference type="Proteomes" id="UP000596661"/>
    </source>
</evidence>
<dbReference type="Proteomes" id="UP000596661">
    <property type="component" value="Unassembled WGS sequence"/>
</dbReference>
<evidence type="ECO:0000313" key="2">
    <source>
        <dbReference type="EnsemblPlants" id="cds.evm.model.10.759"/>
    </source>
</evidence>
<reference evidence="2" key="1">
    <citation type="submission" date="2021-03" db="UniProtKB">
        <authorList>
            <consortium name="EnsemblPlants"/>
        </authorList>
    </citation>
    <scope>IDENTIFICATION</scope>
</reference>
<dbReference type="AlphaFoldDB" id="A0A803QQ89"/>
<dbReference type="Gramene" id="evm.model.10.759">
    <property type="protein sequence ID" value="cds.evm.model.10.759"/>
    <property type="gene ID" value="evm.TU.10.759"/>
</dbReference>
<dbReference type="EMBL" id="UZAU01000811">
    <property type="status" value="NOT_ANNOTATED_CDS"/>
    <property type="molecule type" value="Genomic_DNA"/>
</dbReference>
<protein>
    <submittedName>
        <fullName evidence="2">Uncharacterized protein</fullName>
    </submittedName>
</protein>
<accession>A0A803QQ89</accession>
<keyword evidence="3" id="KW-1185">Reference proteome</keyword>